<evidence type="ECO:0000313" key="1">
    <source>
        <dbReference type="EMBL" id="CAB3378699.1"/>
    </source>
</evidence>
<name>A0A8S1DDN3_9INSE</name>
<dbReference type="EMBL" id="CADEPI010000171">
    <property type="protein sequence ID" value="CAB3378699.1"/>
    <property type="molecule type" value="Genomic_DNA"/>
</dbReference>
<protein>
    <submittedName>
        <fullName evidence="1">Uncharacterized protein</fullName>
    </submittedName>
</protein>
<proteinExistence type="predicted"/>
<gene>
    <name evidence="1" type="ORF">CLODIP_2_CD11992</name>
</gene>
<dbReference type="Proteomes" id="UP000494165">
    <property type="component" value="Unassembled WGS sequence"/>
</dbReference>
<accession>A0A8S1DDN3</accession>
<reference evidence="1 2" key="1">
    <citation type="submission" date="2020-04" db="EMBL/GenBank/DDBJ databases">
        <authorList>
            <person name="Alioto T."/>
            <person name="Alioto T."/>
            <person name="Gomez Garrido J."/>
        </authorList>
    </citation>
    <scope>NUCLEOTIDE SEQUENCE [LARGE SCALE GENOMIC DNA]</scope>
</reference>
<organism evidence="1 2">
    <name type="scientific">Cloeon dipterum</name>
    <dbReference type="NCBI Taxonomy" id="197152"/>
    <lineage>
        <taxon>Eukaryota</taxon>
        <taxon>Metazoa</taxon>
        <taxon>Ecdysozoa</taxon>
        <taxon>Arthropoda</taxon>
        <taxon>Hexapoda</taxon>
        <taxon>Insecta</taxon>
        <taxon>Pterygota</taxon>
        <taxon>Palaeoptera</taxon>
        <taxon>Ephemeroptera</taxon>
        <taxon>Pisciforma</taxon>
        <taxon>Baetidae</taxon>
        <taxon>Cloeon</taxon>
    </lineage>
</organism>
<dbReference type="AlphaFoldDB" id="A0A8S1DDN3"/>
<sequence>MLLPLDHYDECDDDESFDDECSSPAVQPAQTTVMHSLLDISIKTVYHNIDKYDIDLVKNCIGPVQRQMLEICLQMAKIHHLTCDHQENHLDKLWAILPCLINSKFYTKLATSDLMQMSCKSGGLSNTRFQEFIRSLGSNTPNLRKLIIGKGILDITRQCKKLEIITAKNVTIDGELSSCIAYRDDFSYIYIDDYPFFLDEEFSLRMETTRTNPEKCIRMNVKLRSVADLRVIALFAEKLTHVEVDFNCMAGLDKLDEFPHFPELKYAEFWCCLVSAHALRRR</sequence>
<keyword evidence="2" id="KW-1185">Reference proteome</keyword>
<evidence type="ECO:0000313" key="2">
    <source>
        <dbReference type="Proteomes" id="UP000494165"/>
    </source>
</evidence>
<comment type="caution">
    <text evidence="1">The sequence shown here is derived from an EMBL/GenBank/DDBJ whole genome shotgun (WGS) entry which is preliminary data.</text>
</comment>